<dbReference type="SUPFAM" id="SSF52821">
    <property type="entry name" value="Rhodanese/Cell cycle control phosphatase"/>
    <property type="match status" value="1"/>
</dbReference>
<dbReference type="RefSeq" id="WP_345359440.1">
    <property type="nucleotide sequence ID" value="NZ_BAABHJ010000019.1"/>
</dbReference>
<protein>
    <submittedName>
        <fullName evidence="3">Rhodanese-like domain-containing protein</fullName>
    </submittedName>
</protein>
<name>A0ABP8TR40_9ACTN</name>
<reference evidence="4" key="1">
    <citation type="journal article" date="2019" name="Int. J. Syst. Evol. Microbiol.">
        <title>The Global Catalogue of Microorganisms (GCM) 10K type strain sequencing project: providing services to taxonomists for standard genome sequencing and annotation.</title>
        <authorList>
            <consortium name="The Broad Institute Genomics Platform"/>
            <consortium name="The Broad Institute Genome Sequencing Center for Infectious Disease"/>
            <person name="Wu L."/>
            <person name="Ma J."/>
        </authorList>
    </citation>
    <scope>NUCLEOTIDE SEQUENCE [LARGE SCALE GENOMIC DNA]</scope>
    <source>
        <strain evidence="4">JCM 17938</strain>
    </source>
</reference>
<evidence type="ECO:0000256" key="1">
    <source>
        <dbReference type="SAM" id="Phobius"/>
    </source>
</evidence>
<dbReference type="Pfam" id="PF11127">
    <property type="entry name" value="YgaP-like_TM"/>
    <property type="match status" value="1"/>
</dbReference>
<keyword evidence="1" id="KW-0812">Transmembrane</keyword>
<dbReference type="EMBL" id="BAABHJ010000019">
    <property type="protein sequence ID" value="GAA4612029.1"/>
    <property type="molecule type" value="Genomic_DNA"/>
</dbReference>
<feature type="domain" description="Rhodanese" evidence="2">
    <location>
        <begin position="13"/>
        <end position="103"/>
    </location>
</feature>
<organism evidence="3 4">
    <name type="scientific">Actinoallomurus liliacearum</name>
    <dbReference type="NCBI Taxonomy" id="1080073"/>
    <lineage>
        <taxon>Bacteria</taxon>
        <taxon>Bacillati</taxon>
        <taxon>Actinomycetota</taxon>
        <taxon>Actinomycetes</taxon>
        <taxon>Streptosporangiales</taxon>
        <taxon>Thermomonosporaceae</taxon>
        <taxon>Actinoallomurus</taxon>
    </lineage>
</organism>
<dbReference type="Pfam" id="PF00581">
    <property type="entry name" value="Rhodanese"/>
    <property type="match status" value="1"/>
</dbReference>
<feature type="transmembrane region" description="Helical" evidence="1">
    <location>
        <begin position="117"/>
        <end position="135"/>
    </location>
</feature>
<dbReference type="InterPro" id="IPR036873">
    <property type="entry name" value="Rhodanese-like_dom_sf"/>
</dbReference>
<evidence type="ECO:0000313" key="4">
    <source>
        <dbReference type="Proteomes" id="UP001500212"/>
    </source>
</evidence>
<dbReference type="InterPro" id="IPR052367">
    <property type="entry name" value="Thiosulfate_ST/Rhodanese-like"/>
</dbReference>
<dbReference type="PROSITE" id="PS50206">
    <property type="entry name" value="RHODANESE_3"/>
    <property type="match status" value="1"/>
</dbReference>
<feature type="transmembrane region" description="Helical" evidence="1">
    <location>
        <begin position="141"/>
        <end position="165"/>
    </location>
</feature>
<dbReference type="SMART" id="SM00450">
    <property type="entry name" value="RHOD"/>
    <property type="match status" value="1"/>
</dbReference>
<dbReference type="Proteomes" id="UP001500212">
    <property type="component" value="Unassembled WGS sequence"/>
</dbReference>
<dbReference type="Gene3D" id="3.40.250.10">
    <property type="entry name" value="Rhodanese-like domain"/>
    <property type="match status" value="1"/>
</dbReference>
<sequence>MNSTMTPQQLHARLDDLTIIDVRSPGEYAGGHIAGAHNIPLDQLQQALPALHAAAERGGLALVCASGARSQTACDRLAAAGIPAVTLAGGTSAWAQDGRPLDRQPGGKTVWAMDRQVRLAAGSLVVLGLIVDLFVPGIRWISAAVGGGLVFSALTNTCGMAALLARLPYNQRVNAAFDLRATLNTLRG</sequence>
<evidence type="ECO:0000313" key="3">
    <source>
        <dbReference type="EMBL" id="GAA4612029.1"/>
    </source>
</evidence>
<dbReference type="InterPro" id="IPR001763">
    <property type="entry name" value="Rhodanese-like_dom"/>
</dbReference>
<keyword evidence="1" id="KW-1133">Transmembrane helix</keyword>
<keyword evidence="4" id="KW-1185">Reference proteome</keyword>
<comment type="caution">
    <text evidence="3">The sequence shown here is derived from an EMBL/GenBank/DDBJ whole genome shotgun (WGS) entry which is preliminary data.</text>
</comment>
<dbReference type="PANTHER" id="PTHR45431">
    <property type="entry name" value="RHODANESE-LIKE DOMAIN-CONTAINING PROTEIN 15, CHLOROPLASTIC"/>
    <property type="match status" value="1"/>
</dbReference>
<proteinExistence type="predicted"/>
<dbReference type="PANTHER" id="PTHR45431:SF3">
    <property type="entry name" value="RHODANESE-LIKE DOMAIN-CONTAINING PROTEIN 15, CHLOROPLASTIC"/>
    <property type="match status" value="1"/>
</dbReference>
<dbReference type="CDD" id="cd00158">
    <property type="entry name" value="RHOD"/>
    <property type="match status" value="1"/>
</dbReference>
<dbReference type="Gene3D" id="6.10.140.1340">
    <property type="match status" value="1"/>
</dbReference>
<evidence type="ECO:0000259" key="2">
    <source>
        <dbReference type="PROSITE" id="PS50206"/>
    </source>
</evidence>
<dbReference type="InterPro" id="IPR021309">
    <property type="entry name" value="YgaP-like_TM"/>
</dbReference>
<keyword evidence="1" id="KW-0472">Membrane</keyword>
<accession>A0ABP8TR40</accession>
<gene>
    <name evidence="3" type="ORF">GCM10023195_51300</name>
</gene>